<dbReference type="Gene3D" id="1.10.10.2120">
    <property type="match status" value="1"/>
</dbReference>
<dbReference type="InterPro" id="IPR047801">
    <property type="entry name" value="Peptidase_C45"/>
</dbReference>
<dbReference type="Gene3D" id="3.60.60.10">
    <property type="entry name" value="Penicillin V Acylase, Chain A"/>
    <property type="match status" value="1"/>
</dbReference>
<dbReference type="InterPro" id="IPR005079">
    <property type="entry name" value="Peptidase_C45_hydrolase"/>
</dbReference>
<proteinExistence type="predicted"/>
<accession>A0AAU1U4Z5</accession>
<feature type="region of interest" description="Disordered" evidence="1">
    <location>
        <begin position="372"/>
        <end position="398"/>
    </location>
</feature>
<evidence type="ECO:0000259" key="2">
    <source>
        <dbReference type="Pfam" id="PF03417"/>
    </source>
</evidence>
<dbReference type="EMBL" id="CP108195">
    <property type="protein sequence ID" value="WTS12022.1"/>
    <property type="molecule type" value="Genomic_DNA"/>
</dbReference>
<organism evidence="3">
    <name type="scientific">Streptomyces sp. NBC_00119</name>
    <dbReference type="NCBI Taxonomy" id="2975659"/>
    <lineage>
        <taxon>Bacteria</taxon>
        <taxon>Bacillati</taxon>
        <taxon>Actinomycetota</taxon>
        <taxon>Actinomycetes</taxon>
        <taxon>Kitasatosporales</taxon>
        <taxon>Streptomycetaceae</taxon>
        <taxon>Streptomyces</taxon>
    </lineage>
</organism>
<evidence type="ECO:0000256" key="1">
    <source>
        <dbReference type="SAM" id="MobiDB-lite"/>
    </source>
</evidence>
<feature type="domain" description="Peptidase C45 hydrolase" evidence="2">
    <location>
        <begin position="123"/>
        <end position="353"/>
    </location>
</feature>
<name>A0AAU1U4Z5_9ACTN</name>
<sequence length="398" mass="43122">MSAATPQNPRLIVVQGSYRQMGEDLGQATADLIARSLDTYVGRFRDDAGLSDADIERWGRIYLDIAASYSPEIAAMLDGMATGSRQPAHRLAALNARTEMLYGTGYRDEGCTSLSVLPRYTGNGHTLLAQNWDWHPEQAEVTFLLATRDETGFSVLSLAEAGMLAKSGLNSAGLGVCANLLVSDRDRGGAGVPYHYLLRGALQARTMSGAHKKLLPVERISSGNVLLADGTGGEAVDFELAPDVFGTLLPENGLIAHANHFETSLPLRDKKAATSALTLLRPARARHLLEPALDERRVGVADLVATLRDEWSFPDGICRHPDPDVPEGERNATVYSVVTDLTDRVLWIAPGPPSRHGYARWELDTLFDDPAPKPLEFLPEDTPTATTAPAFQSEEIRA</sequence>
<reference evidence="3" key="1">
    <citation type="submission" date="2022-10" db="EMBL/GenBank/DDBJ databases">
        <title>The complete genomes of actinobacterial strains from the NBC collection.</title>
        <authorList>
            <person name="Joergensen T.S."/>
            <person name="Alvarez Arevalo M."/>
            <person name="Sterndorff E.B."/>
            <person name="Faurdal D."/>
            <person name="Vuksanovic O."/>
            <person name="Mourched A.-S."/>
            <person name="Charusanti P."/>
            <person name="Shaw S."/>
            <person name="Blin K."/>
            <person name="Weber T."/>
        </authorList>
    </citation>
    <scope>NUCLEOTIDE SEQUENCE</scope>
    <source>
        <strain evidence="3">NBC_00119</strain>
    </source>
</reference>
<gene>
    <name evidence="3" type="ORF">OHU69_13855</name>
</gene>
<dbReference type="NCBIfam" id="NF040521">
    <property type="entry name" value="C45_proenzyme"/>
    <property type="match status" value="1"/>
</dbReference>
<evidence type="ECO:0000313" key="3">
    <source>
        <dbReference type="EMBL" id="WTS12022.1"/>
    </source>
</evidence>
<dbReference type="Pfam" id="PF03417">
    <property type="entry name" value="AAT"/>
    <property type="match status" value="1"/>
</dbReference>
<dbReference type="InterPro" id="IPR047794">
    <property type="entry name" value="C45_proenzyme-like"/>
</dbReference>
<dbReference type="PANTHER" id="PTHR34180">
    <property type="entry name" value="PEPTIDASE C45"/>
    <property type="match status" value="1"/>
</dbReference>
<dbReference type="PANTHER" id="PTHR34180:SF1">
    <property type="entry name" value="BETA-ALANYL-DOPAMINE_CARCININE HYDROLASE"/>
    <property type="match status" value="1"/>
</dbReference>
<protein>
    <submittedName>
        <fullName evidence="3">C45 family peptidase</fullName>
    </submittedName>
</protein>
<dbReference type="AlphaFoldDB" id="A0AAU1U4Z5"/>